<evidence type="ECO:0000256" key="9">
    <source>
        <dbReference type="SAM" id="SignalP"/>
    </source>
</evidence>
<feature type="signal peptide" evidence="9">
    <location>
        <begin position="1"/>
        <end position="27"/>
    </location>
</feature>
<keyword evidence="8" id="KW-0067">ATP-binding</keyword>
<dbReference type="Pfam" id="PF00702">
    <property type="entry name" value="Hydrolase"/>
    <property type="match status" value="1"/>
</dbReference>
<dbReference type="EMBL" id="WWBZ02000051">
    <property type="protein sequence ID" value="KAF4304181.1"/>
    <property type="molecule type" value="Genomic_DNA"/>
</dbReference>
<keyword evidence="9" id="KW-0732">Signal</keyword>
<evidence type="ECO:0000256" key="3">
    <source>
        <dbReference type="ARBA" id="ARBA00022723"/>
    </source>
</evidence>
<evidence type="ECO:0000313" key="13">
    <source>
        <dbReference type="Proteomes" id="UP000572817"/>
    </source>
</evidence>
<dbReference type="PANTHER" id="PTHR46594">
    <property type="entry name" value="P-TYPE CATION-TRANSPORTING ATPASE"/>
    <property type="match status" value="1"/>
</dbReference>
<dbReference type="Gene3D" id="3.40.50.1000">
    <property type="entry name" value="HAD superfamily/HAD-like"/>
    <property type="match status" value="1"/>
</dbReference>
<dbReference type="Gene3D" id="2.70.150.10">
    <property type="entry name" value="Calcium-transporting ATPase, cytoplasmic transduction domain A"/>
    <property type="match status" value="1"/>
</dbReference>
<feature type="transmembrane region" description="Helical" evidence="8">
    <location>
        <begin position="469"/>
        <end position="495"/>
    </location>
</feature>
<dbReference type="CDD" id="cd12148">
    <property type="entry name" value="fungal_TF_MHR"/>
    <property type="match status" value="1"/>
</dbReference>
<keyword evidence="5 8" id="KW-1133">Transmembrane helix</keyword>
<dbReference type="PANTHER" id="PTHR46594:SF4">
    <property type="entry name" value="P-TYPE CATION-TRANSPORTING ATPASE"/>
    <property type="match status" value="1"/>
</dbReference>
<organism evidence="12 13">
    <name type="scientific">Botryosphaeria dothidea</name>
    <dbReference type="NCBI Taxonomy" id="55169"/>
    <lineage>
        <taxon>Eukaryota</taxon>
        <taxon>Fungi</taxon>
        <taxon>Dikarya</taxon>
        <taxon>Ascomycota</taxon>
        <taxon>Pezizomycotina</taxon>
        <taxon>Dothideomycetes</taxon>
        <taxon>Dothideomycetes incertae sedis</taxon>
        <taxon>Botryosphaeriales</taxon>
        <taxon>Botryosphaeriaceae</taxon>
        <taxon>Botryosphaeria</taxon>
    </lineage>
</organism>
<dbReference type="GO" id="GO:0019829">
    <property type="term" value="F:ATPase-coupled monoatomic cation transmembrane transporter activity"/>
    <property type="evidence" value="ECO:0007669"/>
    <property type="project" value="InterPro"/>
</dbReference>
<proteinExistence type="inferred from homology"/>
<dbReference type="GO" id="GO:0000981">
    <property type="term" value="F:DNA-binding transcription factor activity, RNA polymerase II-specific"/>
    <property type="evidence" value="ECO:0007669"/>
    <property type="project" value="InterPro"/>
</dbReference>
<dbReference type="PROSITE" id="PS01047">
    <property type="entry name" value="HMA_1"/>
    <property type="match status" value="1"/>
</dbReference>
<dbReference type="Pfam" id="PF00403">
    <property type="entry name" value="HMA"/>
    <property type="match status" value="1"/>
</dbReference>
<dbReference type="InterPro" id="IPR036864">
    <property type="entry name" value="Zn2-C6_fun-type_DNA-bd_sf"/>
</dbReference>
<keyword evidence="7" id="KW-0539">Nucleus</keyword>
<dbReference type="CDD" id="cd00067">
    <property type="entry name" value="GAL4"/>
    <property type="match status" value="1"/>
</dbReference>
<dbReference type="InterPro" id="IPR056236">
    <property type="entry name" value="HMA_PCA1"/>
</dbReference>
<dbReference type="SUPFAM" id="SSF57701">
    <property type="entry name" value="Zn2/Cys6 DNA-binding domain"/>
    <property type="match status" value="1"/>
</dbReference>
<dbReference type="PROSITE" id="PS00154">
    <property type="entry name" value="ATPASE_E1_E2"/>
    <property type="match status" value="1"/>
</dbReference>
<keyword evidence="13" id="KW-1185">Reference proteome</keyword>
<dbReference type="GO" id="GO:0008270">
    <property type="term" value="F:zinc ion binding"/>
    <property type="evidence" value="ECO:0007669"/>
    <property type="project" value="InterPro"/>
</dbReference>
<dbReference type="Pfam" id="PF00172">
    <property type="entry name" value="Zn_clus"/>
    <property type="match status" value="1"/>
</dbReference>
<sequence>MTTMRRAMLVGNTIVLLSRKIIEVCRAQECCDEKYHDHHDHGMNPCDKSNDFSVSTRLKDVTVDIEKGTNREHVSVTVEGMTCSGCGNKLHRGLAALPGLTNVSVNFIMKRADFDMDPTISSATDAITRAQQTTGFSLARISTTDQTLTFLTTKANAQTIAALPLPGITNTTIHKNSTTISFDPSTLGARTLATSISHLTTGLAPPTSTSTGAAHLRSLALKTLLSALLTTPVVVLSWSHDALVSPPTRSSASLALATCVQCLAVPEFHAPALRALLRARTLEMDALVALSITAAYAYSVVAYAFEAAGRPLQTASFFETGALLVTLVLLGRLGGAWARVRAVGRVALRGVEARFATLVEQGGGERVVDARVLQYGDVFRVGAHEKVATDGVVVAAGGSEVDESVVTGESVPVAKGVGSAVVAGTVTGEGALVVRLVRLPGSGTVAEIAGLVEDALRSKPRVQDVADRVAGWFVWVVLGVAVVVLCVWVVVAISVRGEEGAKVADTALSYCIAVLAVSCPCALGLAVPMVLVIAGGVAARGGVVIKSAQSVERARKVTDVVFDKTGTLTMQDLDVVAEETLGVDRDTASSLTKALATGNKHPVSVAVGKLLDTRTLDAVEMTDIRVIPGAGVQGSWNGAQVRAGSARWTRSEAHPTVRRMMDDGMTVLCVTKEGQLVAAYGLKSLLRPEAISVVGKLLSMNIDAHLVSGDEHNAVEGVRAMVGIPHQNTVARNTPAEKRVYIQKLMEAGKIVLFCGDGTNDAVAVAQADVGVQLGSSSDVTRATADVVLLSGLEGILFLLEVSAASFRRIVFNFVWSATYNVFAILLAAGAFVKVRISPAYAGLGELVSVLPVIFAAFTVSWMRREVSSSEVARRHAKACAGKSNAPPPPQAKRGRKVRACDKCSQYKVSCDARNPCSRCVSQNKTCTYERLNGDNGSSDLANTKTPFLLNFTAPSNESTVPSFFLDGSWTANEDAASCHRMIFDSPEDVLTGYQHSVLDPPGLGNYYEQGFGLEVAEEHHNGVFEEFNVFADTAISWELRIDEILRHLWVTYNDMLRSGVEGCPALDMDLARTVFSMNNVKHFVWSYFHSYHDELPIIHRPTFQFDTAAPELLLAIIMGGAAFSAPLDDALSARRFLPLADEFIYTQLSRRIQSSQTDKSELRCEDIQSLQAAIIVGITQSGFNDVQTRRRLKSRRHPQLASTLRSLGVFSSRRRASGTWQDFIEDETRVRLAIFSFMSDSHYCTFFNQPPQLSVSEMVGDLPCAEELWDAKSAAHFEHLSAVNQLRAAPPPSVRYLVNTLMHGPWTAAAEPCQSASHFDLYIAMAALQSVTYTARTSCLGPSSFQAILRATDRWQQLWGAGPPPPPNGSDGVHKHAFLRHAGETCWLVRAVVKVAQSGDASSGYMQSPSADDFSDLHDFIRQYGHL</sequence>
<dbReference type="InterPro" id="IPR018303">
    <property type="entry name" value="ATPase_P-typ_P_site"/>
</dbReference>
<accession>A0A8H4N317</accession>
<evidence type="ECO:0000256" key="5">
    <source>
        <dbReference type="ARBA" id="ARBA00022989"/>
    </source>
</evidence>
<dbReference type="InterPro" id="IPR017969">
    <property type="entry name" value="Heavy-metal-associated_CS"/>
</dbReference>
<dbReference type="NCBIfam" id="TIGR01511">
    <property type="entry name" value="ATPase-IB1_Cu"/>
    <property type="match status" value="1"/>
</dbReference>
<dbReference type="GO" id="GO:0016887">
    <property type="term" value="F:ATP hydrolysis activity"/>
    <property type="evidence" value="ECO:0007669"/>
    <property type="project" value="InterPro"/>
</dbReference>
<keyword evidence="2 8" id="KW-0812">Transmembrane</keyword>
<dbReference type="Pfam" id="PF00122">
    <property type="entry name" value="E1-E2_ATPase"/>
    <property type="match status" value="1"/>
</dbReference>
<dbReference type="GO" id="GO:0003677">
    <property type="term" value="F:DNA binding"/>
    <property type="evidence" value="ECO:0007669"/>
    <property type="project" value="InterPro"/>
</dbReference>
<dbReference type="CDD" id="cd00371">
    <property type="entry name" value="HMA"/>
    <property type="match status" value="1"/>
</dbReference>
<dbReference type="GO" id="GO:0006351">
    <property type="term" value="P:DNA-templated transcription"/>
    <property type="evidence" value="ECO:0007669"/>
    <property type="project" value="InterPro"/>
</dbReference>
<comment type="subcellular location">
    <subcellularLocation>
        <location evidence="1 8">Membrane</location>
    </subcellularLocation>
</comment>
<dbReference type="InterPro" id="IPR036412">
    <property type="entry name" value="HAD-like_sf"/>
</dbReference>
<dbReference type="SUPFAM" id="SSF81653">
    <property type="entry name" value="Calcium ATPase, transduction domain A"/>
    <property type="match status" value="1"/>
</dbReference>
<dbReference type="OrthoDB" id="432719at2759"/>
<dbReference type="InterPro" id="IPR059000">
    <property type="entry name" value="ATPase_P-type_domA"/>
</dbReference>
<dbReference type="InterPro" id="IPR036163">
    <property type="entry name" value="HMA_dom_sf"/>
</dbReference>
<evidence type="ECO:0000256" key="4">
    <source>
        <dbReference type="ARBA" id="ARBA00022967"/>
    </source>
</evidence>
<keyword evidence="8" id="KW-0547">Nucleotide-binding</keyword>
<dbReference type="Pfam" id="PF24534">
    <property type="entry name" value="HMA_PCA1"/>
    <property type="match status" value="1"/>
</dbReference>
<evidence type="ECO:0000256" key="2">
    <source>
        <dbReference type="ARBA" id="ARBA00022692"/>
    </source>
</evidence>
<dbReference type="InterPro" id="IPR023299">
    <property type="entry name" value="ATPase_P-typ_cyto_dom_N"/>
</dbReference>
<dbReference type="SUPFAM" id="SSF55008">
    <property type="entry name" value="HMA, heavy metal-associated domain"/>
    <property type="match status" value="1"/>
</dbReference>
<dbReference type="InterPro" id="IPR023214">
    <property type="entry name" value="HAD_sf"/>
</dbReference>
<keyword evidence="4" id="KW-1278">Translocase</keyword>
<comment type="caution">
    <text evidence="12">The sequence shown here is derived from an EMBL/GenBank/DDBJ whole genome shotgun (WGS) entry which is preliminary data.</text>
</comment>
<reference evidence="12" key="1">
    <citation type="submission" date="2020-04" db="EMBL/GenBank/DDBJ databases">
        <title>Genome Assembly and Annotation of Botryosphaeria dothidea sdau 11-99, a Latent Pathogen of Apple Fruit Ring Rot in China.</title>
        <authorList>
            <person name="Yu C."/>
            <person name="Diao Y."/>
            <person name="Lu Q."/>
            <person name="Zhao J."/>
            <person name="Cui S."/>
            <person name="Peng C."/>
            <person name="He B."/>
            <person name="Liu H."/>
        </authorList>
    </citation>
    <scope>NUCLEOTIDE SEQUENCE [LARGE SCALE GENOMIC DNA]</scope>
    <source>
        <strain evidence="12">Sdau11-99</strain>
    </source>
</reference>
<dbReference type="PROSITE" id="PS50846">
    <property type="entry name" value="HMA_2"/>
    <property type="match status" value="1"/>
</dbReference>
<protein>
    <submittedName>
        <fullName evidence="12">ATPase P-type K/Mg/Cd/Cu/Zn/Na/Ca/Na/H-transporter</fullName>
    </submittedName>
</protein>
<dbReference type="SUPFAM" id="SSF81665">
    <property type="entry name" value="Calcium ATPase, transmembrane domain M"/>
    <property type="match status" value="1"/>
</dbReference>
<dbReference type="InterPro" id="IPR023298">
    <property type="entry name" value="ATPase_P-typ_TM_dom_sf"/>
</dbReference>
<dbReference type="SUPFAM" id="SSF56784">
    <property type="entry name" value="HAD-like"/>
    <property type="match status" value="1"/>
</dbReference>
<dbReference type="SMART" id="SM00066">
    <property type="entry name" value="GAL4"/>
    <property type="match status" value="1"/>
</dbReference>
<evidence type="ECO:0000256" key="6">
    <source>
        <dbReference type="ARBA" id="ARBA00023136"/>
    </source>
</evidence>
<feature type="transmembrane region" description="Helical" evidence="8">
    <location>
        <begin position="285"/>
        <end position="305"/>
    </location>
</feature>
<dbReference type="InterPro" id="IPR006121">
    <property type="entry name" value="HMA_dom"/>
</dbReference>
<keyword evidence="6 8" id="KW-0472">Membrane</keyword>
<dbReference type="Gene3D" id="3.40.1110.10">
    <property type="entry name" value="Calcium-transporting ATPase, cytoplasmic domain N"/>
    <property type="match status" value="1"/>
</dbReference>
<evidence type="ECO:0000256" key="7">
    <source>
        <dbReference type="ARBA" id="ARBA00023242"/>
    </source>
</evidence>
<dbReference type="Proteomes" id="UP000572817">
    <property type="component" value="Unassembled WGS sequence"/>
</dbReference>
<dbReference type="Pfam" id="PF04082">
    <property type="entry name" value="Fungal_trans"/>
    <property type="match status" value="1"/>
</dbReference>
<feature type="transmembrane region" description="Helical" evidence="8">
    <location>
        <begin position="813"/>
        <end position="833"/>
    </location>
</feature>
<dbReference type="PROSITE" id="PS50048">
    <property type="entry name" value="ZN2_CY6_FUNGAL_2"/>
    <property type="match status" value="1"/>
</dbReference>
<dbReference type="GO" id="GO:0005524">
    <property type="term" value="F:ATP binding"/>
    <property type="evidence" value="ECO:0007669"/>
    <property type="project" value="UniProtKB-UniRule"/>
</dbReference>
<evidence type="ECO:0000313" key="12">
    <source>
        <dbReference type="EMBL" id="KAF4304181.1"/>
    </source>
</evidence>
<evidence type="ECO:0000259" key="10">
    <source>
        <dbReference type="PROSITE" id="PS50048"/>
    </source>
</evidence>
<dbReference type="InterPro" id="IPR027256">
    <property type="entry name" value="P-typ_ATPase_IB"/>
</dbReference>
<feature type="transmembrane region" description="Helical" evidence="8">
    <location>
        <begin position="507"/>
        <end position="539"/>
    </location>
</feature>
<feature type="transmembrane region" description="Helical" evidence="8">
    <location>
        <begin position="840"/>
        <end position="863"/>
    </location>
</feature>
<evidence type="ECO:0000259" key="11">
    <source>
        <dbReference type="PROSITE" id="PS50846"/>
    </source>
</evidence>
<feature type="transmembrane region" description="Helical" evidence="8">
    <location>
        <begin position="787"/>
        <end position="807"/>
    </location>
</feature>
<dbReference type="InterPro" id="IPR008250">
    <property type="entry name" value="ATPase_P-typ_transduc_dom_A_sf"/>
</dbReference>
<dbReference type="PRINTS" id="PR00119">
    <property type="entry name" value="CATATPASE"/>
</dbReference>
<keyword evidence="3 8" id="KW-0479">Metal-binding</keyword>
<dbReference type="InterPro" id="IPR007219">
    <property type="entry name" value="XnlR_reg_dom"/>
</dbReference>
<dbReference type="InterPro" id="IPR001138">
    <property type="entry name" value="Zn2Cys6_DnaBD"/>
</dbReference>
<feature type="domain" description="Zn(2)-C6 fungal-type" evidence="10">
    <location>
        <begin position="900"/>
        <end position="929"/>
    </location>
</feature>
<dbReference type="NCBIfam" id="TIGR01494">
    <property type="entry name" value="ATPase_P-type"/>
    <property type="match status" value="1"/>
</dbReference>
<name>A0A8H4N317_9PEZI</name>
<gene>
    <name evidence="12" type="ORF">GTA08_BOTSDO07408</name>
</gene>
<feature type="chain" id="PRO_5034089316" evidence="9">
    <location>
        <begin position="28"/>
        <end position="1428"/>
    </location>
</feature>
<dbReference type="InterPro" id="IPR001757">
    <property type="entry name" value="P_typ_ATPase"/>
</dbReference>
<dbReference type="NCBIfam" id="TIGR01525">
    <property type="entry name" value="ATPase-IB_hvy"/>
    <property type="match status" value="1"/>
</dbReference>
<feature type="domain" description="HMA" evidence="11">
    <location>
        <begin position="72"/>
        <end position="139"/>
    </location>
</feature>
<dbReference type="Gene3D" id="3.30.70.100">
    <property type="match status" value="1"/>
</dbReference>
<evidence type="ECO:0000256" key="1">
    <source>
        <dbReference type="ARBA" id="ARBA00004370"/>
    </source>
</evidence>
<dbReference type="PROSITE" id="PS00463">
    <property type="entry name" value="ZN2_CY6_FUNGAL_1"/>
    <property type="match status" value="1"/>
</dbReference>
<evidence type="ECO:0000256" key="8">
    <source>
        <dbReference type="RuleBase" id="RU362081"/>
    </source>
</evidence>
<dbReference type="Gene3D" id="4.10.240.10">
    <property type="entry name" value="Zn(2)-C6 fungal-type DNA-binding domain"/>
    <property type="match status" value="1"/>
</dbReference>
<feature type="transmembrane region" description="Helical" evidence="8">
    <location>
        <begin position="317"/>
        <end position="335"/>
    </location>
</feature>
<comment type="similarity">
    <text evidence="8">Belongs to the cation transport ATPase (P-type) (TC 3.A.3) family. Type IB subfamily.</text>
</comment>
<dbReference type="GO" id="GO:0016020">
    <property type="term" value="C:membrane"/>
    <property type="evidence" value="ECO:0007669"/>
    <property type="project" value="UniProtKB-SubCell"/>
</dbReference>